<dbReference type="SUPFAM" id="SSF48097">
    <property type="entry name" value="Regulator of G-protein signaling, RGS"/>
    <property type="match status" value="1"/>
</dbReference>
<feature type="region of interest" description="Disordered" evidence="1">
    <location>
        <begin position="34"/>
        <end position="63"/>
    </location>
</feature>
<dbReference type="KEGG" id="ngr:NAEGRDRAFT_69911"/>
<evidence type="ECO:0000313" key="2">
    <source>
        <dbReference type="EMBL" id="EFC42206.1"/>
    </source>
</evidence>
<dbReference type="Proteomes" id="UP000006671">
    <property type="component" value="Unassembled WGS sequence"/>
</dbReference>
<dbReference type="AlphaFoldDB" id="D2VLV3"/>
<dbReference type="VEuPathDB" id="AmoebaDB:NAEGRDRAFT_69911"/>
<accession>D2VLV3</accession>
<dbReference type="GeneID" id="8851697"/>
<sequence>MPPNFLKKSWSDLMGSKSISVRLSDLSHRFNMTKDEESTCSSPTSSDVSYLSSPPTSPTSSNAGLKIRLSSAFSCGKRNSASADMSGRLDTSFESIESGSLCIEIPKEGISNFTKAETPEFSSVMQVIQHYKKLESFCFCMEGKKMLIQSLRQQQKDEQVSFIQLIDNIANNMTSDSDRVTEESLRGICLNICDRFLRDGSECQLNVSNRFIRKFERDLNNALTPKEDYLHWIDSILMDVIVQINTETYPSIKKSEEFRIWLLIVQEEEIVDTCRH</sequence>
<proteinExistence type="predicted"/>
<protein>
    <submittedName>
        <fullName evidence="2">Predicted protein</fullName>
    </submittedName>
</protein>
<dbReference type="InParanoid" id="D2VLV3"/>
<name>D2VLV3_NAEGR</name>
<dbReference type="EMBL" id="GG738881">
    <property type="protein sequence ID" value="EFC42206.1"/>
    <property type="molecule type" value="Genomic_DNA"/>
</dbReference>
<dbReference type="InterPro" id="IPR036305">
    <property type="entry name" value="RGS_sf"/>
</dbReference>
<gene>
    <name evidence="2" type="ORF">NAEGRDRAFT_69911</name>
</gene>
<dbReference type="Gene3D" id="1.10.167.10">
    <property type="entry name" value="Regulator of G-protein Signalling 4, domain 2"/>
    <property type="match status" value="1"/>
</dbReference>
<keyword evidence="3" id="KW-1185">Reference proteome</keyword>
<organism evidence="3">
    <name type="scientific">Naegleria gruberi</name>
    <name type="common">Amoeba</name>
    <dbReference type="NCBI Taxonomy" id="5762"/>
    <lineage>
        <taxon>Eukaryota</taxon>
        <taxon>Discoba</taxon>
        <taxon>Heterolobosea</taxon>
        <taxon>Tetramitia</taxon>
        <taxon>Eutetramitia</taxon>
        <taxon>Vahlkampfiidae</taxon>
        <taxon>Naegleria</taxon>
    </lineage>
</organism>
<feature type="compositionally biased region" description="Low complexity" evidence="1">
    <location>
        <begin position="39"/>
        <end position="61"/>
    </location>
</feature>
<dbReference type="RefSeq" id="XP_002674950.1">
    <property type="nucleotide sequence ID" value="XM_002674904.1"/>
</dbReference>
<reference evidence="2 3" key="1">
    <citation type="journal article" date="2010" name="Cell">
        <title>The genome of Naegleria gruberi illuminates early eukaryotic versatility.</title>
        <authorList>
            <person name="Fritz-Laylin L.K."/>
            <person name="Prochnik S.E."/>
            <person name="Ginger M.L."/>
            <person name="Dacks J.B."/>
            <person name="Carpenter M.L."/>
            <person name="Field M.C."/>
            <person name="Kuo A."/>
            <person name="Paredez A."/>
            <person name="Chapman J."/>
            <person name="Pham J."/>
            <person name="Shu S."/>
            <person name="Neupane R."/>
            <person name="Cipriano M."/>
            <person name="Mancuso J."/>
            <person name="Tu H."/>
            <person name="Salamov A."/>
            <person name="Lindquist E."/>
            <person name="Shapiro H."/>
            <person name="Lucas S."/>
            <person name="Grigoriev I.V."/>
            <person name="Cande W.Z."/>
            <person name="Fulton C."/>
            <person name="Rokhsar D.S."/>
            <person name="Dawson S.C."/>
        </authorList>
    </citation>
    <scope>NUCLEOTIDE SEQUENCE [LARGE SCALE GENOMIC DNA]</scope>
    <source>
        <strain evidence="2 3">NEG-M</strain>
    </source>
</reference>
<evidence type="ECO:0000313" key="3">
    <source>
        <dbReference type="Proteomes" id="UP000006671"/>
    </source>
</evidence>
<evidence type="ECO:0000256" key="1">
    <source>
        <dbReference type="SAM" id="MobiDB-lite"/>
    </source>
</evidence>
<dbReference type="InterPro" id="IPR044926">
    <property type="entry name" value="RGS_subdomain_2"/>
</dbReference>